<evidence type="ECO:0000259" key="5">
    <source>
        <dbReference type="PROSITE" id="PS51379"/>
    </source>
</evidence>
<comment type="caution">
    <text evidence="6">The sequence shown here is derived from an EMBL/GenBank/DDBJ whole genome shotgun (WGS) entry which is preliminary data.</text>
</comment>
<feature type="transmembrane region" description="Helical" evidence="4">
    <location>
        <begin position="517"/>
        <end position="541"/>
    </location>
</feature>
<dbReference type="EMBL" id="NHRY01000250">
    <property type="protein sequence ID" value="PPQ28055.1"/>
    <property type="molecule type" value="Genomic_DNA"/>
</dbReference>
<dbReference type="AlphaFoldDB" id="A0A2S6N0A7"/>
<dbReference type="InterPro" id="IPR007329">
    <property type="entry name" value="FMN-bd"/>
</dbReference>
<dbReference type="GO" id="GO:0045893">
    <property type="term" value="P:positive regulation of DNA-templated transcription"/>
    <property type="evidence" value="ECO:0007669"/>
    <property type="project" value="InterPro"/>
</dbReference>
<dbReference type="PANTHER" id="PTHR30224:SF4">
    <property type="entry name" value="ELECTRON TRANSPORT PROTEIN YCCM-RELATED"/>
    <property type="match status" value="1"/>
</dbReference>
<feature type="transmembrane region" description="Helical" evidence="4">
    <location>
        <begin position="561"/>
        <end position="591"/>
    </location>
</feature>
<proteinExistence type="predicted"/>
<dbReference type="GO" id="GO:0003677">
    <property type="term" value="F:DNA binding"/>
    <property type="evidence" value="ECO:0007669"/>
    <property type="project" value="InterPro"/>
</dbReference>
<dbReference type="InterPro" id="IPR011399">
    <property type="entry name" value="NosR"/>
</dbReference>
<dbReference type="OrthoDB" id="9806398at2"/>
<feature type="transmembrane region" description="Helical" evidence="4">
    <location>
        <begin position="485"/>
        <end position="505"/>
    </location>
</feature>
<dbReference type="InterPro" id="IPR017896">
    <property type="entry name" value="4Fe4S_Fe-S-bd"/>
</dbReference>
<evidence type="ECO:0000256" key="2">
    <source>
        <dbReference type="ARBA" id="ARBA00022475"/>
    </source>
</evidence>
<dbReference type="GO" id="GO:0005886">
    <property type="term" value="C:plasma membrane"/>
    <property type="evidence" value="ECO:0007669"/>
    <property type="project" value="UniProtKB-SubCell"/>
</dbReference>
<feature type="transmembrane region" description="Helical" evidence="4">
    <location>
        <begin position="652"/>
        <end position="676"/>
    </location>
</feature>
<keyword evidence="4" id="KW-1133">Transmembrane helix</keyword>
<dbReference type="PROSITE" id="PS51379">
    <property type="entry name" value="4FE4S_FER_2"/>
    <property type="match status" value="1"/>
</dbReference>
<feature type="transmembrane region" description="Helical" evidence="4">
    <location>
        <begin position="51"/>
        <end position="69"/>
    </location>
</feature>
<feature type="domain" description="4Fe-4S ferredoxin-type" evidence="5">
    <location>
        <begin position="701"/>
        <end position="730"/>
    </location>
</feature>
<keyword evidence="2" id="KW-1003">Cell membrane</keyword>
<dbReference type="Proteomes" id="UP000239724">
    <property type="component" value="Unassembled WGS sequence"/>
</dbReference>
<protein>
    <recommendedName>
        <fullName evidence="5">4Fe-4S ferredoxin-type domain-containing protein</fullName>
    </recommendedName>
</protein>
<dbReference type="Pfam" id="PF12801">
    <property type="entry name" value="Fer4_5"/>
    <property type="match status" value="2"/>
</dbReference>
<evidence type="ECO:0000256" key="4">
    <source>
        <dbReference type="SAM" id="Phobius"/>
    </source>
</evidence>
<accession>A0A2S6N0A7</accession>
<dbReference type="GO" id="GO:0010181">
    <property type="term" value="F:FMN binding"/>
    <property type="evidence" value="ECO:0007669"/>
    <property type="project" value="InterPro"/>
</dbReference>
<name>A0A2S6N0A7_RHOGL</name>
<comment type="subcellular location">
    <subcellularLocation>
        <location evidence="1">Cell membrane</location>
    </subcellularLocation>
</comment>
<evidence type="ECO:0000256" key="1">
    <source>
        <dbReference type="ARBA" id="ARBA00004236"/>
    </source>
</evidence>
<keyword evidence="4" id="KW-0812">Transmembrane</keyword>
<feature type="transmembrane region" description="Helical" evidence="4">
    <location>
        <begin position="622"/>
        <end position="640"/>
    </location>
</feature>
<dbReference type="PIRSF" id="PIRSF036354">
    <property type="entry name" value="NosR"/>
    <property type="match status" value="1"/>
</dbReference>
<gene>
    <name evidence="6" type="ORF">CCS01_25650</name>
</gene>
<dbReference type="PANTHER" id="PTHR30224">
    <property type="entry name" value="ELECTRON TRANSPORT PROTEIN"/>
    <property type="match status" value="1"/>
</dbReference>
<sequence>MTSQPGNAWAKPGSQRYPNGYTVGRWPGSAAPAGLLPSGTRGKARLAGRSLCFVLVLAFLLISPMAAWARSEEPAVGKTIGHFLTPAMLQSFFPGADRVGGTEGTPPAAAVYKADRLIGYIFSTWDVTRSRGFADRPLVLLVGLDLTGRITGAKLVQHNEAIGILGLRDEDFRHFPEQFAGFNVNGGTVVVQQPALMSSGRGDASRQQAQQQAQVDAIAHATTSSVMMSDAIIRGARIVARSRGIAGAASSQRRVDIDRFEPADWRRLEASGAIAHLRLAYSDVLGKLREHGAIRIAGVDRDASAGDSFLDLYIALLTPAAIGINVLGRMRYDLYSYSAERGIRNQLLLVAANGRFSVLSRNGDHADLAPIQLVQGARTIRLSAGQIKTQPFLQADNAPPLTEQAVAFIPGDAGLDPAASWQIQLLVPGVTADGRTVFAEFTLPYRLPESYLLKSTTESAAIGDNADDNARMAWTAIWRARYGEIAILGVALATLATILFLQAPISRRPRLHRWIRIVFLSWTLIWLGWYAGAQLTVVLAITWIHSLVTDFRWDYLLADPLIAILLGFTLISMVFWGRAAFCGWLCPFGALQELTNRIARRLRIPQLRIPAALHGRLVLPKYGLFVALLGVSFVSWDLAMAGTEVEPFKAAIILHFMTRWSLVVYAAALISASLFVERFYCRFACPLGAGLAILGRVRVFNTLKRHPECGSRCHFCETICPTGAIRHSGHIDMNECFFCLDCQVAYYDDHVCPPMVWRRKLSEQPPAARLRGVRPGTTSR</sequence>
<evidence type="ECO:0000313" key="6">
    <source>
        <dbReference type="EMBL" id="PPQ28055.1"/>
    </source>
</evidence>
<evidence type="ECO:0000256" key="3">
    <source>
        <dbReference type="ARBA" id="ARBA00023136"/>
    </source>
</evidence>
<dbReference type="SUPFAM" id="SSF54862">
    <property type="entry name" value="4Fe-4S ferredoxins"/>
    <property type="match status" value="1"/>
</dbReference>
<dbReference type="Pfam" id="PF04205">
    <property type="entry name" value="FMN_bind"/>
    <property type="match status" value="1"/>
</dbReference>
<keyword evidence="7" id="KW-1185">Reference proteome</keyword>
<keyword evidence="3 4" id="KW-0472">Membrane</keyword>
<reference evidence="6 7" key="1">
    <citation type="journal article" date="2018" name="Arch. Microbiol.">
        <title>New insights into the metabolic potential of the phototrophic purple bacterium Rhodopila globiformis DSM 161(T) from its draft genome sequence and evidence for a vanadium-dependent nitrogenase.</title>
        <authorList>
            <person name="Imhoff J.F."/>
            <person name="Rahn T."/>
            <person name="Kunzel S."/>
            <person name="Neulinger S.C."/>
        </authorList>
    </citation>
    <scope>NUCLEOTIDE SEQUENCE [LARGE SCALE GENOMIC DNA]</scope>
    <source>
        <strain evidence="6 7">DSM 161</strain>
    </source>
</reference>
<dbReference type="InterPro" id="IPR052378">
    <property type="entry name" value="NosR_regulator"/>
</dbReference>
<evidence type="ECO:0000313" key="7">
    <source>
        <dbReference type="Proteomes" id="UP000239724"/>
    </source>
</evidence>
<organism evidence="6 7">
    <name type="scientific">Rhodopila globiformis</name>
    <name type="common">Rhodopseudomonas globiformis</name>
    <dbReference type="NCBI Taxonomy" id="1071"/>
    <lineage>
        <taxon>Bacteria</taxon>
        <taxon>Pseudomonadati</taxon>
        <taxon>Pseudomonadota</taxon>
        <taxon>Alphaproteobacteria</taxon>
        <taxon>Acetobacterales</taxon>
        <taxon>Acetobacteraceae</taxon>
        <taxon>Rhodopila</taxon>
    </lineage>
</organism>
<dbReference type="RefSeq" id="WP_104521670.1">
    <property type="nucleotide sequence ID" value="NZ_NHRY01000250.1"/>
</dbReference>